<keyword evidence="1" id="KW-0732">Signal</keyword>
<dbReference type="GeneID" id="82853239"/>
<proteinExistence type="predicted"/>
<evidence type="ECO:0000256" key="1">
    <source>
        <dbReference type="SAM" id="SignalP"/>
    </source>
</evidence>
<reference evidence="2 3" key="1">
    <citation type="submission" date="2019-01" db="EMBL/GenBank/DDBJ databases">
        <title>Genome sequence of Bacillus glycinifermentans SRCM103574.</title>
        <authorList>
            <person name="Kong H.-J."/>
            <person name="Jeong S.-Y."/>
            <person name="Jeong D.-Y."/>
        </authorList>
    </citation>
    <scope>NUCLEOTIDE SEQUENCE [LARGE SCALE GENOMIC DNA]</scope>
    <source>
        <strain evidence="2 3">SRCM103574</strain>
    </source>
</reference>
<evidence type="ECO:0000313" key="2">
    <source>
        <dbReference type="EMBL" id="QAT65417.1"/>
    </source>
</evidence>
<gene>
    <name evidence="2" type="ORF">EQZ20_11185</name>
</gene>
<dbReference type="RefSeq" id="WP_046132777.1">
    <property type="nucleotide sequence ID" value="NZ_CP035232.1"/>
</dbReference>
<accession>A0AAJ3YY41</accession>
<feature type="chain" id="PRO_5042526259" description="DUF3888 domain-containing protein" evidence="1">
    <location>
        <begin position="26"/>
        <end position="102"/>
    </location>
</feature>
<dbReference type="AlphaFoldDB" id="A0AAJ3YY41"/>
<dbReference type="KEGG" id="bgy:BGLY_2203"/>
<evidence type="ECO:0008006" key="4">
    <source>
        <dbReference type="Google" id="ProtNLM"/>
    </source>
</evidence>
<name>A0AAJ3YY41_9BACI</name>
<feature type="signal peptide" evidence="1">
    <location>
        <begin position="1"/>
        <end position="25"/>
    </location>
</feature>
<dbReference type="EMBL" id="CP035232">
    <property type="protein sequence ID" value="QAT65417.1"/>
    <property type="molecule type" value="Genomic_DNA"/>
</dbReference>
<protein>
    <recommendedName>
        <fullName evidence="4">DUF3888 domain-containing protein</fullName>
    </recommendedName>
</protein>
<organism evidence="2 3">
    <name type="scientific">Bacillus glycinifermentans</name>
    <dbReference type="NCBI Taxonomy" id="1664069"/>
    <lineage>
        <taxon>Bacteria</taxon>
        <taxon>Bacillati</taxon>
        <taxon>Bacillota</taxon>
        <taxon>Bacilli</taxon>
        <taxon>Bacillales</taxon>
        <taxon>Bacillaceae</taxon>
        <taxon>Bacillus</taxon>
    </lineage>
</organism>
<sequence length="102" mass="11908">MKFKKMFAGLLLLTSLIVFTSPSHAATSSVNNKENVQIQADQMEMTVVRYYTSEEARNWLPYQIEYAENGWYGTLTVDLKTWEKQPDGRYRVEYKGTVYLSH</sequence>
<evidence type="ECO:0000313" key="3">
    <source>
        <dbReference type="Proteomes" id="UP000288675"/>
    </source>
</evidence>
<dbReference type="Proteomes" id="UP000288675">
    <property type="component" value="Chromosome"/>
</dbReference>